<evidence type="ECO:0000313" key="2">
    <source>
        <dbReference type="EMBL" id="MBX35525.1"/>
    </source>
</evidence>
<sequence length="26" mass="2797">MIPLIGQSLAGTTMHPAKNTKEKINC</sequence>
<feature type="region of interest" description="Disordered" evidence="1">
    <location>
        <begin position="1"/>
        <end position="26"/>
    </location>
</feature>
<proteinExistence type="predicted"/>
<organism evidence="2">
    <name type="scientific">Rhizophora mucronata</name>
    <name type="common">Asiatic mangrove</name>
    <dbReference type="NCBI Taxonomy" id="61149"/>
    <lineage>
        <taxon>Eukaryota</taxon>
        <taxon>Viridiplantae</taxon>
        <taxon>Streptophyta</taxon>
        <taxon>Embryophyta</taxon>
        <taxon>Tracheophyta</taxon>
        <taxon>Spermatophyta</taxon>
        <taxon>Magnoliopsida</taxon>
        <taxon>eudicotyledons</taxon>
        <taxon>Gunneridae</taxon>
        <taxon>Pentapetalae</taxon>
        <taxon>rosids</taxon>
        <taxon>fabids</taxon>
        <taxon>Malpighiales</taxon>
        <taxon>Rhizophoraceae</taxon>
        <taxon>Rhizophora</taxon>
    </lineage>
</organism>
<protein>
    <submittedName>
        <fullName evidence="2">Uncharacterized protein</fullName>
    </submittedName>
</protein>
<evidence type="ECO:0000256" key="1">
    <source>
        <dbReference type="SAM" id="MobiDB-lite"/>
    </source>
</evidence>
<accession>A0A2P2MZ79</accession>
<dbReference type="AlphaFoldDB" id="A0A2P2MZ79"/>
<dbReference type="EMBL" id="GGEC01055041">
    <property type="protein sequence ID" value="MBX35525.1"/>
    <property type="molecule type" value="Transcribed_RNA"/>
</dbReference>
<reference evidence="2" key="1">
    <citation type="submission" date="2018-02" db="EMBL/GenBank/DDBJ databases">
        <title>Rhizophora mucronata_Transcriptome.</title>
        <authorList>
            <person name="Meera S.P."/>
            <person name="Sreeshan A."/>
            <person name="Augustine A."/>
        </authorList>
    </citation>
    <scope>NUCLEOTIDE SEQUENCE</scope>
    <source>
        <tissue evidence="2">Leaf</tissue>
    </source>
</reference>
<name>A0A2P2MZ79_RHIMU</name>